<dbReference type="InterPro" id="IPR010998">
    <property type="entry name" value="Integrase_recombinase_N"/>
</dbReference>
<protein>
    <submittedName>
        <fullName evidence="8">Site-specific recombinase XerD</fullName>
    </submittedName>
</protein>
<evidence type="ECO:0000256" key="1">
    <source>
        <dbReference type="ARBA" id="ARBA00008857"/>
    </source>
</evidence>
<evidence type="ECO:0000256" key="4">
    <source>
        <dbReference type="ARBA" id="ARBA00023172"/>
    </source>
</evidence>
<dbReference type="EMBL" id="FOJX01000007">
    <property type="protein sequence ID" value="SFB04386.1"/>
    <property type="molecule type" value="Genomic_DNA"/>
</dbReference>
<dbReference type="CDD" id="cd01189">
    <property type="entry name" value="INT_ICEBs1_C_like"/>
    <property type="match status" value="1"/>
</dbReference>
<evidence type="ECO:0000313" key="9">
    <source>
        <dbReference type="Proteomes" id="UP000183843"/>
    </source>
</evidence>
<dbReference type="InterPro" id="IPR050090">
    <property type="entry name" value="Tyrosine_recombinase_XerCD"/>
</dbReference>
<dbReference type="PROSITE" id="PS51898">
    <property type="entry name" value="TYR_RECOMBINASE"/>
    <property type="match status" value="1"/>
</dbReference>
<dbReference type="Proteomes" id="UP000183843">
    <property type="component" value="Unassembled WGS sequence"/>
</dbReference>
<dbReference type="InterPro" id="IPR004107">
    <property type="entry name" value="Integrase_SAM-like_N"/>
</dbReference>
<dbReference type="Gene3D" id="1.10.443.10">
    <property type="entry name" value="Intergrase catalytic core"/>
    <property type="match status" value="1"/>
</dbReference>
<dbReference type="InterPro" id="IPR044068">
    <property type="entry name" value="CB"/>
</dbReference>
<dbReference type="PANTHER" id="PTHR30349">
    <property type="entry name" value="PHAGE INTEGRASE-RELATED"/>
    <property type="match status" value="1"/>
</dbReference>
<evidence type="ECO:0000256" key="2">
    <source>
        <dbReference type="ARBA" id="ARBA00022908"/>
    </source>
</evidence>
<evidence type="ECO:0000259" key="6">
    <source>
        <dbReference type="PROSITE" id="PS51898"/>
    </source>
</evidence>
<dbReference type="GO" id="GO:0003677">
    <property type="term" value="F:DNA binding"/>
    <property type="evidence" value="ECO:0007669"/>
    <property type="project" value="UniProtKB-UniRule"/>
</dbReference>
<evidence type="ECO:0000313" key="8">
    <source>
        <dbReference type="EMBL" id="SFB04386.1"/>
    </source>
</evidence>
<feature type="domain" description="Core-binding (CB)" evidence="7">
    <location>
        <begin position="69"/>
        <end position="152"/>
    </location>
</feature>
<evidence type="ECO:0000259" key="7">
    <source>
        <dbReference type="PROSITE" id="PS51900"/>
    </source>
</evidence>
<evidence type="ECO:0000256" key="3">
    <source>
        <dbReference type="ARBA" id="ARBA00023125"/>
    </source>
</evidence>
<dbReference type="AlphaFoldDB" id="A0A1I0XVB6"/>
<keyword evidence="4" id="KW-0233">DNA recombination</keyword>
<keyword evidence="2" id="KW-0229">DNA integration</keyword>
<feature type="domain" description="Tyr recombinase" evidence="6">
    <location>
        <begin position="173"/>
        <end position="379"/>
    </location>
</feature>
<dbReference type="PANTHER" id="PTHR30349:SF64">
    <property type="entry name" value="PROPHAGE INTEGRASE INTD-RELATED"/>
    <property type="match status" value="1"/>
</dbReference>
<proteinExistence type="inferred from homology"/>
<evidence type="ECO:0000256" key="5">
    <source>
        <dbReference type="PROSITE-ProRule" id="PRU01248"/>
    </source>
</evidence>
<dbReference type="Gene3D" id="1.10.150.130">
    <property type="match status" value="1"/>
</dbReference>
<name>A0A1I0XVB6_SELRU</name>
<dbReference type="InterPro" id="IPR002104">
    <property type="entry name" value="Integrase_catalytic"/>
</dbReference>
<keyword evidence="3 5" id="KW-0238">DNA-binding</keyword>
<dbReference type="InterPro" id="IPR013762">
    <property type="entry name" value="Integrase-like_cat_sf"/>
</dbReference>
<accession>A0A1I0XVB6</accession>
<dbReference type="Pfam" id="PF00589">
    <property type="entry name" value="Phage_integrase"/>
    <property type="match status" value="1"/>
</dbReference>
<dbReference type="RefSeq" id="WP_074815941.1">
    <property type="nucleotide sequence ID" value="NZ_FOJX01000007.1"/>
</dbReference>
<dbReference type="Pfam" id="PF14659">
    <property type="entry name" value="Phage_int_SAM_3"/>
    <property type="match status" value="1"/>
</dbReference>
<dbReference type="GO" id="GO:0015074">
    <property type="term" value="P:DNA integration"/>
    <property type="evidence" value="ECO:0007669"/>
    <property type="project" value="UniProtKB-KW"/>
</dbReference>
<sequence length="386" mass="44474">MAKKRGQNEGSIRKRKDGTWEARVTVFIDTNGKQVRKSLYGKTKKEAFEKMTDLQNSLQKGILTNPTEITISDWLEQYMLKYKKKYVRPATYNNYAVKVNNHINPIIGHYKLKSLQQIHVQDMVNRLQDKGLSPSTVKDIYKLLHNALETAMDAGYIVRNPANRVKLPKIQRPQINVLTTEQQDAFVEQAKKTYMGSMYIFDLCTGMRLGELLALRWSDIDFPNDKLSVNHSLYKAKDPDDPSSRWRLYFGAPKTEAGKRTIPLNDVAIKVLADVFERQEESKKKAGEAYEDDDLVFCTQLGRPLDPNNMRRTFYSICDKIGVKGLHPHCLRHTFTTRGAENDVDVRVMQRLLGHSNIQQTANTYTHVLDTLKQEDIKKLESTVKY</sequence>
<dbReference type="InterPro" id="IPR011010">
    <property type="entry name" value="DNA_brk_join_enz"/>
</dbReference>
<reference evidence="8 9" key="1">
    <citation type="submission" date="2016-10" db="EMBL/GenBank/DDBJ databases">
        <authorList>
            <person name="de Groot N.N."/>
        </authorList>
    </citation>
    <scope>NUCLEOTIDE SEQUENCE [LARGE SCALE GENOMIC DNA]</scope>
    <source>
        <strain evidence="8 9">L14</strain>
    </source>
</reference>
<comment type="similarity">
    <text evidence="1">Belongs to the 'phage' integrase family.</text>
</comment>
<dbReference type="SUPFAM" id="SSF56349">
    <property type="entry name" value="DNA breaking-rejoining enzymes"/>
    <property type="match status" value="1"/>
</dbReference>
<gene>
    <name evidence="8" type="ORF">SAMN05216587_107128</name>
</gene>
<organism evidence="8 9">
    <name type="scientific">Selenomonas ruminantium</name>
    <dbReference type="NCBI Taxonomy" id="971"/>
    <lineage>
        <taxon>Bacteria</taxon>
        <taxon>Bacillati</taxon>
        <taxon>Bacillota</taxon>
        <taxon>Negativicutes</taxon>
        <taxon>Selenomonadales</taxon>
        <taxon>Selenomonadaceae</taxon>
        <taxon>Selenomonas</taxon>
    </lineage>
</organism>
<dbReference type="PROSITE" id="PS51900">
    <property type="entry name" value="CB"/>
    <property type="match status" value="1"/>
</dbReference>
<dbReference type="GO" id="GO:0006310">
    <property type="term" value="P:DNA recombination"/>
    <property type="evidence" value="ECO:0007669"/>
    <property type="project" value="UniProtKB-KW"/>
</dbReference>